<sequence length="607" mass="65958">MPSLAQSFVVSPVRCDVRSHDDCMFLRQIDLTTALRPSLLPDETLLFVQDAVGLYAGKFKLPDYQSGQAYLTSHRACYVDNEEPRKRAVAIDLKDVDRVELYAGFLKSSPKVTFLPKASRLNLASVRHSGPIAASSSPASRTGSPLRPSFEPPRASNATWICPICSFSNPVPPNFDPAIANETTPLPPCQACGIKPPLVNVIKAAIAGLSNRPQNGSAKANVCPRCTFENHPSLHTCEVCGASLQSSAPASSGSTPLQSSSAQSSSARNSLDQRPDSPGPQVASQDISATLANPTESVKFSFRVGGEKTFHDRLKQALTQRKWLLQATPKYPSGSTEHGQNPQQAPPPPRGIGIAGLERRGMELRKNNELVIGNAFEDLEALMASAKEIIALAETFANQTRPDNQQETNDASALLSQLNLSTTRDMLGSANSTTNNTYLTELSRQLAEYLTDDARGILRHEGGIISLVDLWAVFNRARGGVELVSPADIAAATGMFDKLKLPVRQRRFKSGLLVVQERSRTDEKTVAALVGWLKDFQEIPPDAPLVWDWRVFGQGVTAQQTAEMFGWSIGVATEELEMAEERGALCREVGMEGVKFWQNFLSVSESQ</sequence>
<dbReference type="InterPro" id="IPR031558">
    <property type="entry name" value="Vps36-NZF-N"/>
</dbReference>
<gene>
    <name evidence="9" type="ORF">FH972_023873</name>
</gene>
<dbReference type="InterPro" id="IPR036390">
    <property type="entry name" value="WH_DNA-bd_sf"/>
</dbReference>
<keyword evidence="3 6" id="KW-0967">Endosome</keyword>
<comment type="function">
    <text evidence="6">Component of the ESCRT-II complex (endosomal sorting complex required for transport II), which is required for multivesicular body (MVB) formation and sorting of endosomal cargo proteins into MVBs.</text>
</comment>
<keyword evidence="6" id="KW-0963">Cytoplasm</keyword>
<dbReference type="Gene3D" id="2.30.30.380">
    <property type="entry name" value="Zn-finger domain of Sec23/24"/>
    <property type="match status" value="1"/>
</dbReference>
<dbReference type="Pfam" id="PF04157">
    <property type="entry name" value="EAP30"/>
    <property type="match status" value="1"/>
</dbReference>
<dbReference type="PANTHER" id="PTHR13128">
    <property type="entry name" value="VACUOLAR PROTEIN-SORTING-ASSOCIATED PROTEIN 36"/>
    <property type="match status" value="1"/>
</dbReference>
<feature type="region of interest" description="Disordered" evidence="7">
    <location>
        <begin position="329"/>
        <end position="353"/>
    </location>
</feature>
<evidence type="ECO:0000256" key="4">
    <source>
        <dbReference type="ARBA" id="ARBA00022927"/>
    </source>
</evidence>
<keyword evidence="10" id="KW-1185">Reference proteome</keyword>
<dbReference type="GO" id="GO:0043130">
    <property type="term" value="F:ubiquitin binding"/>
    <property type="evidence" value="ECO:0007669"/>
    <property type="project" value="UniProtKB-UniRule"/>
</dbReference>
<feature type="region of interest" description="Disordered" evidence="7">
    <location>
        <begin position="248"/>
        <end position="284"/>
    </location>
</feature>
<name>A0A5N6KYY0_9ROSI</name>
<comment type="subcellular location">
    <subcellularLocation>
        <location evidence="6">Cytoplasm</location>
    </subcellularLocation>
    <subcellularLocation>
        <location evidence="6">Endosome</location>
    </subcellularLocation>
</comment>
<comment type="similarity">
    <text evidence="1 6">Belongs to the VPS36 family.</text>
</comment>
<evidence type="ECO:0000256" key="7">
    <source>
        <dbReference type="SAM" id="MobiDB-lite"/>
    </source>
</evidence>
<dbReference type="Gene3D" id="1.10.10.10">
    <property type="entry name" value="Winged helix-like DNA-binding domain superfamily/Winged helix DNA-binding domain"/>
    <property type="match status" value="2"/>
</dbReference>
<keyword evidence="4 6" id="KW-0653">Protein transport</keyword>
<evidence type="ECO:0000313" key="9">
    <source>
        <dbReference type="EMBL" id="KAB8349860.1"/>
    </source>
</evidence>
<dbReference type="GO" id="GO:0031902">
    <property type="term" value="C:late endosome membrane"/>
    <property type="evidence" value="ECO:0007669"/>
    <property type="project" value="UniProtKB-UniRule"/>
</dbReference>
<dbReference type="SUPFAM" id="SSF50729">
    <property type="entry name" value="PH domain-like"/>
    <property type="match status" value="1"/>
</dbReference>
<dbReference type="InterPro" id="IPR036443">
    <property type="entry name" value="Znf_RanBP2_sf"/>
</dbReference>
<dbReference type="FunFam" id="1.10.10.10:FF:000165">
    <property type="entry name" value="Vacuolar protein sorting protein (Vps36)"/>
    <property type="match status" value="1"/>
</dbReference>
<dbReference type="Gene3D" id="2.30.29.30">
    <property type="entry name" value="Pleckstrin-homology domain (PH domain)/Phosphotyrosine-binding domain (PTB)"/>
    <property type="match status" value="2"/>
</dbReference>
<dbReference type="SUPFAM" id="SSF90209">
    <property type="entry name" value="Ran binding protein zinc finger-like"/>
    <property type="match status" value="1"/>
</dbReference>
<feature type="compositionally biased region" description="Low complexity" evidence="7">
    <location>
        <begin position="248"/>
        <end position="270"/>
    </location>
</feature>
<dbReference type="GO" id="GO:0000814">
    <property type="term" value="C:ESCRT II complex"/>
    <property type="evidence" value="ECO:0007669"/>
    <property type="project" value="UniProtKB-UniRule"/>
</dbReference>
<organism evidence="9 10">
    <name type="scientific">Carpinus fangiana</name>
    <dbReference type="NCBI Taxonomy" id="176857"/>
    <lineage>
        <taxon>Eukaryota</taxon>
        <taxon>Viridiplantae</taxon>
        <taxon>Streptophyta</taxon>
        <taxon>Embryophyta</taxon>
        <taxon>Tracheophyta</taxon>
        <taxon>Spermatophyta</taxon>
        <taxon>Magnoliopsida</taxon>
        <taxon>eudicotyledons</taxon>
        <taxon>Gunneridae</taxon>
        <taxon>Pentapetalae</taxon>
        <taxon>rosids</taxon>
        <taxon>fabids</taxon>
        <taxon>Fagales</taxon>
        <taxon>Betulaceae</taxon>
        <taxon>Carpinus</taxon>
    </lineage>
</organism>
<dbReference type="InterPro" id="IPR011993">
    <property type="entry name" value="PH-like_dom_sf"/>
</dbReference>
<dbReference type="Pfam" id="PF11605">
    <property type="entry name" value="Vps36_ESCRT-II"/>
    <property type="match status" value="1"/>
</dbReference>
<dbReference type="PROSITE" id="PS51495">
    <property type="entry name" value="GLUE"/>
    <property type="match status" value="1"/>
</dbReference>
<proteinExistence type="inferred from homology"/>
<feature type="domain" description="GLUE N-terminal" evidence="8">
    <location>
        <begin position="29"/>
        <end position="330"/>
    </location>
</feature>
<accession>A0A5N6KYY0</accession>
<dbReference type="GO" id="GO:0043328">
    <property type="term" value="P:protein transport to vacuole involved in ubiquitin-dependent protein catabolic process via the multivesicular body sorting pathway"/>
    <property type="evidence" value="ECO:0007669"/>
    <property type="project" value="UniProtKB-UniRule"/>
</dbReference>
<evidence type="ECO:0000256" key="3">
    <source>
        <dbReference type="ARBA" id="ARBA00022753"/>
    </source>
</evidence>
<comment type="subunit">
    <text evidence="6">Component of the endosomal sorting complex required for transport II (ESCRT-II).</text>
</comment>
<dbReference type="InterPro" id="IPR040608">
    <property type="entry name" value="Snf8/Vps36"/>
</dbReference>
<keyword evidence="2 6" id="KW-0813">Transport</keyword>
<evidence type="ECO:0000256" key="2">
    <source>
        <dbReference type="ARBA" id="ARBA00022448"/>
    </source>
</evidence>
<protein>
    <recommendedName>
        <fullName evidence="6">Vacuolar protein-sorting-associated protein 36</fullName>
    </recommendedName>
    <alternativeName>
        <fullName evidence="6">ESCRT-II complex subunit VPS36</fullName>
    </alternativeName>
</protein>
<evidence type="ECO:0000256" key="1">
    <source>
        <dbReference type="ARBA" id="ARBA00009697"/>
    </source>
</evidence>
<dbReference type="InterPro" id="IPR036388">
    <property type="entry name" value="WH-like_DNA-bd_sf"/>
</dbReference>
<dbReference type="SUPFAM" id="SSF46785">
    <property type="entry name" value="Winged helix' DNA-binding domain"/>
    <property type="match status" value="1"/>
</dbReference>
<evidence type="ECO:0000256" key="6">
    <source>
        <dbReference type="RuleBase" id="RU367095"/>
    </source>
</evidence>
<dbReference type="FunFam" id="1.10.10.10:FF:000527">
    <property type="entry name" value="Vacuolar protein sorting protein (Vps36), putative"/>
    <property type="match status" value="1"/>
</dbReference>
<evidence type="ECO:0000256" key="5">
    <source>
        <dbReference type="ARBA" id="ARBA00023054"/>
    </source>
</evidence>
<comment type="caution">
    <text evidence="9">The sequence shown here is derived from an EMBL/GenBank/DDBJ whole genome shotgun (WGS) entry which is preliminary data.</text>
</comment>
<dbReference type="PANTHER" id="PTHR13128:SF12">
    <property type="entry name" value="VACUOLAR PROTEIN-SORTING-ASSOCIATED PROTEIN 36"/>
    <property type="match status" value="1"/>
</dbReference>
<dbReference type="Gene3D" id="6.10.140.260">
    <property type="match status" value="1"/>
</dbReference>
<evidence type="ECO:0000313" key="10">
    <source>
        <dbReference type="Proteomes" id="UP000327013"/>
    </source>
</evidence>
<feature type="region of interest" description="Disordered" evidence="7">
    <location>
        <begin position="130"/>
        <end position="152"/>
    </location>
</feature>
<dbReference type="InterPro" id="IPR037855">
    <property type="entry name" value="Vps36"/>
</dbReference>
<dbReference type="InterPro" id="IPR021648">
    <property type="entry name" value="GLUE_dom"/>
</dbReference>
<dbReference type="Pfam" id="PF16988">
    <property type="entry name" value="Vps36-NZF-N"/>
    <property type="match status" value="1"/>
</dbReference>
<reference evidence="9 10" key="1">
    <citation type="submission" date="2019-06" db="EMBL/GenBank/DDBJ databases">
        <title>A chromosomal-level reference genome of Carpinus fangiana (Coryloideae, Betulaceae).</title>
        <authorList>
            <person name="Yang X."/>
            <person name="Wang Z."/>
            <person name="Zhang L."/>
            <person name="Hao G."/>
            <person name="Liu J."/>
            <person name="Yang Y."/>
        </authorList>
    </citation>
    <scope>NUCLEOTIDE SEQUENCE [LARGE SCALE GENOMIC DNA]</scope>
    <source>
        <strain evidence="9">Cfa_2016G</strain>
        <tissue evidence="9">Leaf</tissue>
    </source>
</reference>
<dbReference type="OrthoDB" id="271448at2759"/>
<dbReference type="AlphaFoldDB" id="A0A5N6KYY0"/>
<evidence type="ECO:0000259" key="8">
    <source>
        <dbReference type="PROSITE" id="PS51495"/>
    </source>
</evidence>
<dbReference type="Proteomes" id="UP000327013">
    <property type="component" value="Unassembled WGS sequence"/>
</dbReference>
<keyword evidence="5" id="KW-0175">Coiled coil</keyword>
<dbReference type="EMBL" id="VIBQ01000014">
    <property type="protein sequence ID" value="KAB8349860.1"/>
    <property type="molecule type" value="Genomic_DNA"/>
</dbReference>
<dbReference type="GO" id="GO:0032266">
    <property type="term" value="F:phosphatidylinositol-3-phosphate binding"/>
    <property type="evidence" value="ECO:0007669"/>
    <property type="project" value="UniProtKB-UniRule"/>
</dbReference>